<dbReference type="EMBL" id="LPWF01000026">
    <property type="protein sequence ID" value="ODR97426.1"/>
    <property type="molecule type" value="Genomic_DNA"/>
</dbReference>
<dbReference type="AlphaFoldDB" id="A0A1E3VWV0"/>
<evidence type="ECO:0000313" key="2">
    <source>
        <dbReference type="Proteomes" id="UP000094472"/>
    </source>
</evidence>
<accession>A0A1E3VWV0</accession>
<reference evidence="1 2" key="1">
    <citation type="journal article" date="2016" name="Environ. Microbiol.">
        <title>New Methyloceanibacter diversity from North Sea sediments includes methanotroph containing solely the soluble methane monooxygenase.</title>
        <authorList>
            <person name="Vekeman B."/>
            <person name="Kerckhof F.M."/>
            <person name="Cremers G."/>
            <person name="de Vos P."/>
            <person name="Vandamme P."/>
            <person name="Boon N."/>
            <person name="Op den Camp H.J."/>
            <person name="Heylen K."/>
        </authorList>
    </citation>
    <scope>NUCLEOTIDE SEQUENCE [LARGE SCALE GENOMIC DNA]</scope>
    <source>
        <strain evidence="1 2">R-67175</strain>
    </source>
</reference>
<name>A0A1E3VWV0_9HYPH</name>
<evidence type="ECO:0000313" key="1">
    <source>
        <dbReference type="EMBL" id="ODR97426.1"/>
    </source>
</evidence>
<sequence length="193" mass="21396">MRGSNEFTGGFALGDTMTSIKQFNANRANATKSSGPKTAAGKQRSRMNAVKHGLTAATLVLAGEHADDFDSLRAALQERFQPQCVLEDELVERLAVTYWRLRRVPLFEAAVLEARKRHCRQLGRMRRRAEEGASPELAAVGEALIQDAQYGDAFRKLGRQEITLMTVAEKTLRTLADLRRVDQEGQGRALRAA</sequence>
<protein>
    <submittedName>
        <fullName evidence="1">Uncharacterized protein</fullName>
    </submittedName>
</protein>
<gene>
    <name evidence="1" type="ORF">AUC69_12520</name>
</gene>
<organism evidence="1 2">
    <name type="scientific">Methyloceanibacter superfactus</name>
    <dbReference type="NCBI Taxonomy" id="1774969"/>
    <lineage>
        <taxon>Bacteria</taxon>
        <taxon>Pseudomonadati</taxon>
        <taxon>Pseudomonadota</taxon>
        <taxon>Alphaproteobacteria</taxon>
        <taxon>Hyphomicrobiales</taxon>
        <taxon>Hyphomicrobiaceae</taxon>
        <taxon>Methyloceanibacter</taxon>
    </lineage>
</organism>
<dbReference type="STRING" id="1774969.AUC69_12520"/>
<keyword evidence="2" id="KW-1185">Reference proteome</keyword>
<dbReference type="Proteomes" id="UP000094472">
    <property type="component" value="Unassembled WGS sequence"/>
</dbReference>
<comment type="caution">
    <text evidence="1">The sequence shown here is derived from an EMBL/GenBank/DDBJ whole genome shotgun (WGS) entry which is preliminary data.</text>
</comment>
<proteinExistence type="predicted"/>